<feature type="coiled-coil region" evidence="1">
    <location>
        <begin position="39"/>
        <end position="73"/>
    </location>
</feature>
<dbReference type="AlphaFoldDB" id="A0AAW1TRP3"/>
<gene>
    <name evidence="2" type="ORF">WA026_008293</name>
</gene>
<reference evidence="2 3" key="1">
    <citation type="submission" date="2023-03" db="EMBL/GenBank/DDBJ databases">
        <title>Genome insight into feeding habits of ladybird beetles.</title>
        <authorList>
            <person name="Li H.-S."/>
            <person name="Huang Y.-H."/>
            <person name="Pang H."/>
        </authorList>
    </citation>
    <scope>NUCLEOTIDE SEQUENCE [LARGE SCALE GENOMIC DNA]</scope>
    <source>
        <strain evidence="2">SYSU_2023b</strain>
        <tissue evidence="2">Whole body</tissue>
    </source>
</reference>
<feature type="non-terminal residue" evidence="2">
    <location>
        <position position="1"/>
    </location>
</feature>
<comment type="caution">
    <text evidence="2">The sequence shown here is derived from an EMBL/GenBank/DDBJ whole genome shotgun (WGS) entry which is preliminary data.</text>
</comment>
<keyword evidence="1" id="KW-0175">Coiled coil</keyword>
<evidence type="ECO:0000313" key="3">
    <source>
        <dbReference type="Proteomes" id="UP001431783"/>
    </source>
</evidence>
<keyword evidence="3" id="KW-1185">Reference proteome</keyword>
<protein>
    <submittedName>
        <fullName evidence="2">Uncharacterized protein</fullName>
    </submittedName>
</protein>
<evidence type="ECO:0000256" key="1">
    <source>
        <dbReference type="SAM" id="Coils"/>
    </source>
</evidence>
<dbReference type="EMBL" id="JARQZJ010000003">
    <property type="protein sequence ID" value="KAK9870722.1"/>
    <property type="molecule type" value="Genomic_DNA"/>
</dbReference>
<organism evidence="2 3">
    <name type="scientific">Henosepilachna vigintioctopunctata</name>
    <dbReference type="NCBI Taxonomy" id="420089"/>
    <lineage>
        <taxon>Eukaryota</taxon>
        <taxon>Metazoa</taxon>
        <taxon>Ecdysozoa</taxon>
        <taxon>Arthropoda</taxon>
        <taxon>Hexapoda</taxon>
        <taxon>Insecta</taxon>
        <taxon>Pterygota</taxon>
        <taxon>Neoptera</taxon>
        <taxon>Endopterygota</taxon>
        <taxon>Coleoptera</taxon>
        <taxon>Polyphaga</taxon>
        <taxon>Cucujiformia</taxon>
        <taxon>Coccinelloidea</taxon>
        <taxon>Coccinellidae</taxon>
        <taxon>Epilachninae</taxon>
        <taxon>Epilachnini</taxon>
        <taxon>Henosepilachna</taxon>
    </lineage>
</organism>
<evidence type="ECO:0000313" key="2">
    <source>
        <dbReference type="EMBL" id="KAK9870722.1"/>
    </source>
</evidence>
<dbReference type="Proteomes" id="UP001431783">
    <property type="component" value="Unassembled WGS sequence"/>
</dbReference>
<proteinExistence type="predicted"/>
<sequence length="99" mass="11566">ELIRDIVDNTDLMEAIAKQMADTISARIDKTIERINLGIQSMHDEITIIKEENKDLKQKVDELEQDAKLEVLVFLWCSRERNGGFEENCRKHCHVQIRS</sequence>
<name>A0AAW1TRP3_9CUCU</name>
<accession>A0AAW1TRP3</accession>